<evidence type="ECO:0000313" key="9">
    <source>
        <dbReference type="Proteomes" id="UP000572635"/>
    </source>
</evidence>
<evidence type="ECO:0000256" key="1">
    <source>
        <dbReference type="ARBA" id="ARBA00004651"/>
    </source>
</evidence>
<feature type="transmembrane region" description="Helical" evidence="6">
    <location>
        <begin position="109"/>
        <end position="132"/>
    </location>
</feature>
<dbReference type="PANTHER" id="PTHR36115">
    <property type="entry name" value="PROLINE-RICH ANTIGEN HOMOLOG-RELATED"/>
    <property type="match status" value="1"/>
</dbReference>
<accession>A0A7W8QRS8</accession>
<dbReference type="InterPro" id="IPR051791">
    <property type="entry name" value="Pra-immunoreactive"/>
</dbReference>
<evidence type="ECO:0000313" key="8">
    <source>
        <dbReference type="EMBL" id="MBB5435418.1"/>
    </source>
</evidence>
<keyword evidence="2" id="KW-1003">Cell membrane</keyword>
<keyword evidence="5 6" id="KW-0472">Membrane</keyword>
<dbReference type="PANTHER" id="PTHR36115:SF6">
    <property type="entry name" value="PROLINE-RICH ANTIGEN HOMOLOG"/>
    <property type="match status" value="1"/>
</dbReference>
<reference evidence="8 9" key="1">
    <citation type="submission" date="2020-08" db="EMBL/GenBank/DDBJ databases">
        <title>Sequencing the genomes of 1000 actinobacteria strains.</title>
        <authorList>
            <person name="Klenk H.-P."/>
        </authorList>
    </citation>
    <scope>NUCLEOTIDE SEQUENCE [LARGE SCALE GENOMIC DNA]</scope>
    <source>
        <strain evidence="8 9">DSM 44551</strain>
    </source>
</reference>
<comment type="subcellular location">
    <subcellularLocation>
        <location evidence="1">Cell membrane</location>
        <topology evidence="1">Multi-pass membrane protein</topology>
    </subcellularLocation>
</comment>
<dbReference type="AlphaFoldDB" id="A0A7W8QRS8"/>
<organism evidence="8 9">
    <name type="scientific">Nocardiopsis composta</name>
    <dbReference type="NCBI Taxonomy" id="157465"/>
    <lineage>
        <taxon>Bacteria</taxon>
        <taxon>Bacillati</taxon>
        <taxon>Actinomycetota</taxon>
        <taxon>Actinomycetes</taxon>
        <taxon>Streptosporangiales</taxon>
        <taxon>Nocardiopsidaceae</taxon>
        <taxon>Nocardiopsis</taxon>
    </lineage>
</organism>
<name>A0A7W8QRS8_9ACTN</name>
<keyword evidence="3 6" id="KW-0812">Transmembrane</keyword>
<keyword evidence="9" id="KW-1185">Reference proteome</keyword>
<protein>
    <submittedName>
        <fullName evidence="8">Putative RDD family membrane protein YckC</fullName>
    </submittedName>
</protein>
<feature type="domain" description="RDD" evidence="7">
    <location>
        <begin position="10"/>
        <end position="145"/>
    </location>
</feature>
<feature type="transmembrane region" description="Helical" evidence="6">
    <location>
        <begin position="53"/>
        <end position="76"/>
    </location>
</feature>
<gene>
    <name evidence="8" type="ORF">HDA36_005566</name>
</gene>
<proteinExistence type="predicted"/>
<evidence type="ECO:0000256" key="2">
    <source>
        <dbReference type="ARBA" id="ARBA00022475"/>
    </source>
</evidence>
<dbReference type="GO" id="GO:0005886">
    <property type="term" value="C:plasma membrane"/>
    <property type="evidence" value="ECO:0007669"/>
    <property type="project" value="UniProtKB-SubCell"/>
</dbReference>
<feature type="transmembrane region" description="Helical" evidence="6">
    <location>
        <begin position="22"/>
        <end position="41"/>
    </location>
</feature>
<dbReference type="RefSeq" id="WP_246528803.1">
    <property type="nucleotide sequence ID" value="NZ_BAAAJD010000047.1"/>
</dbReference>
<evidence type="ECO:0000256" key="6">
    <source>
        <dbReference type="SAM" id="Phobius"/>
    </source>
</evidence>
<comment type="caution">
    <text evidence="8">The sequence shown here is derived from an EMBL/GenBank/DDBJ whole genome shotgun (WGS) entry which is preliminary data.</text>
</comment>
<keyword evidence="4 6" id="KW-1133">Transmembrane helix</keyword>
<evidence type="ECO:0000256" key="4">
    <source>
        <dbReference type="ARBA" id="ARBA00022989"/>
    </source>
</evidence>
<evidence type="ECO:0000256" key="5">
    <source>
        <dbReference type="ARBA" id="ARBA00023136"/>
    </source>
</evidence>
<dbReference type="InterPro" id="IPR010432">
    <property type="entry name" value="RDD"/>
</dbReference>
<dbReference type="Proteomes" id="UP000572635">
    <property type="component" value="Unassembled WGS sequence"/>
</dbReference>
<evidence type="ECO:0000256" key="3">
    <source>
        <dbReference type="ARBA" id="ARBA00022692"/>
    </source>
</evidence>
<dbReference type="EMBL" id="JACHDB010000002">
    <property type="protein sequence ID" value="MBB5435418.1"/>
    <property type="molecule type" value="Genomic_DNA"/>
</dbReference>
<sequence>MASPGDTDVVGRRIVQYIVDGFLSSLLPGLAYLALFPLAFAPTEPDGSLRNPALALIAMLVVVVLWIAIYIGYWVVWPAKAGGRTLGMRLLGIKVVRAEGGEPSMAQHFVRWILLLVDGLFAGLVGLIVILASDRRQRVGDMAAGTLVVRD</sequence>
<evidence type="ECO:0000259" key="7">
    <source>
        <dbReference type="Pfam" id="PF06271"/>
    </source>
</evidence>
<dbReference type="Pfam" id="PF06271">
    <property type="entry name" value="RDD"/>
    <property type="match status" value="1"/>
</dbReference>